<dbReference type="PANTHER" id="PTHR46479">
    <property type="entry name" value="BIOGENESIS OF LYSOSOME-RELATED ORGANELLES COMPLEX 1 SUBUNIT 2"/>
    <property type="match status" value="1"/>
</dbReference>
<evidence type="ECO:0000256" key="1">
    <source>
        <dbReference type="ARBA" id="ARBA00008468"/>
    </source>
</evidence>
<dbReference type="OrthoDB" id="244061at2759"/>
<dbReference type="GO" id="GO:0032418">
    <property type="term" value="P:lysosome localization"/>
    <property type="evidence" value="ECO:0007669"/>
    <property type="project" value="TreeGrafter"/>
</dbReference>
<name>A0A9N8ZDB1_9GLOM</name>
<evidence type="ECO:0000256" key="2">
    <source>
        <dbReference type="SAM" id="MobiDB-lite"/>
    </source>
</evidence>
<dbReference type="GO" id="GO:0031083">
    <property type="term" value="C:BLOC-1 complex"/>
    <property type="evidence" value="ECO:0007669"/>
    <property type="project" value="TreeGrafter"/>
</dbReference>
<feature type="region of interest" description="Disordered" evidence="2">
    <location>
        <begin position="1"/>
        <end position="40"/>
    </location>
</feature>
<organism evidence="3 4">
    <name type="scientific">Paraglomus occultum</name>
    <dbReference type="NCBI Taxonomy" id="144539"/>
    <lineage>
        <taxon>Eukaryota</taxon>
        <taxon>Fungi</taxon>
        <taxon>Fungi incertae sedis</taxon>
        <taxon>Mucoromycota</taxon>
        <taxon>Glomeromycotina</taxon>
        <taxon>Glomeromycetes</taxon>
        <taxon>Paraglomerales</taxon>
        <taxon>Paraglomeraceae</taxon>
        <taxon>Paraglomus</taxon>
    </lineage>
</organism>
<dbReference type="InterPro" id="IPR019269">
    <property type="entry name" value="BLOC1_su2"/>
</dbReference>
<dbReference type="GO" id="GO:0016197">
    <property type="term" value="P:endosomal transport"/>
    <property type="evidence" value="ECO:0007669"/>
    <property type="project" value="TreeGrafter"/>
</dbReference>
<dbReference type="EMBL" id="CAJVPJ010000146">
    <property type="protein sequence ID" value="CAG8485897.1"/>
    <property type="molecule type" value="Genomic_DNA"/>
</dbReference>
<evidence type="ECO:0000313" key="3">
    <source>
        <dbReference type="EMBL" id="CAG8485897.1"/>
    </source>
</evidence>
<dbReference type="PANTHER" id="PTHR46479:SF1">
    <property type="entry name" value="BIOGENESIS OF LYSOSOME-RELATED ORGANELLES COMPLEX 1 SUBUNIT 2"/>
    <property type="match status" value="1"/>
</dbReference>
<reference evidence="3" key="1">
    <citation type="submission" date="2021-06" db="EMBL/GenBank/DDBJ databases">
        <authorList>
            <person name="Kallberg Y."/>
            <person name="Tangrot J."/>
            <person name="Rosling A."/>
        </authorList>
    </citation>
    <scope>NUCLEOTIDE SEQUENCE</scope>
    <source>
        <strain evidence="3">IA702</strain>
    </source>
</reference>
<evidence type="ECO:0000313" key="4">
    <source>
        <dbReference type="Proteomes" id="UP000789572"/>
    </source>
</evidence>
<feature type="compositionally biased region" description="Polar residues" evidence="2">
    <location>
        <begin position="1"/>
        <end position="12"/>
    </location>
</feature>
<dbReference type="Proteomes" id="UP000789572">
    <property type="component" value="Unassembled WGS sequence"/>
</dbReference>
<dbReference type="AlphaFoldDB" id="A0A9N8ZDB1"/>
<dbReference type="GO" id="GO:0099078">
    <property type="term" value="C:BORC complex"/>
    <property type="evidence" value="ECO:0007669"/>
    <property type="project" value="TreeGrafter"/>
</dbReference>
<feature type="compositionally biased region" description="Basic and acidic residues" evidence="2">
    <location>
        <begin position="30"/>
        <end position="40"/>
    </location>
</feature>
<proteinExistence type="inferred from homology"/>
<keyword evidence="4" id="KW-1185">Reference proteome</keyword>
<dbReference type="Pfam" id="PF10046">
    <property type="entry name" value="BLOC1_2"/>
    <property type="match status" value="1"/>
</dbReference>
<dbReference type="GO" id="GO:0000930">
    <property type="term" value="C:gamma-tubulin complex"/>
    <property type="evidence" value="ECO:0007669"/>
    <property type="project" value="TreeGrafter"/>
</dbReference>
<gene>
    <name evidence="3" type="ORF">POCULU_LOCUS1800</name>
</gene>
<feature type="compositionally biased region" description="Low complexity" evidence="2">
    <location>
        <begin position="15"/>
        <end position="25"/>
    </location>
</feature>
<comment type="similarity">
    <text evidence="1">Belongs to the BLOC1S2 family.</text>
</comment>
<sequence>MSSPNRSSSSDHLSTKSATSAITSTQDEVPGNKDEGKDNTRLIHRDVNKLTDEMFGKVAEYLRAEMLATTEDYKLLETMNNVTRERYKEMSAMAQQLMIDEICEQVDYLGKVTAELDEYSKHLELRLKKVSK</sequence>
<accession>A0A9N8ZDB1</accession>
<dbReference type="GO" id="GO:0043015">
    <property type="term" value="F:gamma-tubulin binding"/>
    <property type="evidence" value="ECO:0007669"/>
    <property type="project" value="TreeGrafter"/>
</dbReference>
<protein>
    <submittedName>
        <fullName evidence="3">3319_t:CDS:1</fullName>
    </submittedName>
</protein>
<comment type="caution">
    <text evidence="3">The sequence shown here is derived from an EMBL/GenBank/DDBJ whole genome shotgun (WGS) entry which is preliminary data.</text>
</comment>